<name>A0A645JHX5_9ZZZZ</name>
<keyword evidence="1" id="KW-0472">Membrane</keyword>
<accession>A0A645JHX5</accession>
<reference evidence="2" key="1">
    <citation type="submission" date="2019-08" db="EMBL/GenBank/DDBJ databases">
        <authorList>
            <person name="Kucharzyk K."/>
            <person name="Murdoch R.W."/>
            <person name="Higgins S."/>
            <person name="Loffler F."/>
        </authorList>
    </citation>
    <scope>NUCLEOTIDE SEQUENCE</scope>
</reference>
<keyword evidence="1" id="KW-1133">Transmembrane helix</keyword>
<evidence type="ECO:0000313" key="2">
    <source>
        <dbReference type="EMBL" id="MPN62700.1"/>
    </source>
</evidence>
<gene>
    <name evidence="2" type="ORF">SDC9_210453</name>
</gene>
<sequence length="69" mass="8155">MIFIYHCVNRLACLNAFPQKAHSEPPDAREPQDFIIFDSQLYYRLALGILFILPFEMLKVYTLSKNLFE</sequence>
<feature type="transmembrane region" description="Helical" evidence="1">
    <location>
        <begin position="41"/>
        <end position="61"/>
    </location>
</feature>
<proteinExistence type="predicted"/>
<dbReference type="EMBL" id="VSSQ01141097">
    <property type="protein sequence ID" value="MPN62700.1"/>
    <property type="molecule type" value="Genomic_DNA"/>
</dbReference>
<dbReference type="AlphaFoldDB" id="A0A645JHX5"/>
<evidence type="ECO:0000256" key="1">
    <source>
        <dbReference type="SAM" id="Phobius"/>
    </source>
</evidence>
<organism evidence="2">
    <name type="scientific">bioreactor metagenome</name>
    <dbReference type="NCBI Taxonomy" id="1076179"/>
    <lineage>
        <taxon>unclassified sequences</taxon>
        <taxon>metagenomes</taxon>
        <taxon>ecological metagenomes</taxon>
    </lineage>
</organism>
<protein>
    <submittedName>
        <fullName evidence="2">Uncharacterized protein</fullName>
    </submittedName>
</protein>
<comment type="caution">
    <text evidence="2">The sequence shown here is derived from an EMBL/GenBank/DDBJ whole genome shotgun (WGS) entry which is preliminary data.</text>
</comment>
<keyword evidence="1" id="KW-0812">Transmembrane</keyword>